<evidence type="ECO:0000313" key="2">
    <source>
        <dbReference type="Proteomes" id="UP000576821"/>
    </source>
</evidence>
<keyword evidence="2" id="KW-1185">Reference proteome</keyword>
<organism evidence="1 2">
    <name type="scientific">Sphingobium vermicomposti</name>
    <dbReference type="NCBI Taxonomy" id="529005"/>
    <lineage>
        <taxon>Bacteria</taxon>
        <taxon>Pseudomonadati</taxon>
        <taxon>Pseudomonadota</taxon>
        <taxon>Alphaproteobacteria</taxon>
        <taxon>Sphingomonadales</taxon>
        <taxon>Sphingomonadaceae</taxon>
        <taxon>Sphingobium</taxon>
    </lineage>
</organism>
<name>A0A846LZ96_9SPHN</name>
<sequence length="41" mass="4446">MSAFPSSVRAELVEAQSFHSKKNAALRQAQGERVVVKGLFA</sequence>
<gene>
    <name evidence="1" type="ORF">FHS54_000156</name>
</gene>
<proteinExistence type="predicted"/>
<evidence type="ECO:0000313" key="1">
    <source>
        <dbReference type="EMBL" id="NIJ15207.1"/>
    </source>
</evidence>
<protein>
    <submittedName>
        <fullName evidence="1">Uncharacterized protein</fullName>
    </submittedName>
</protein>
<comment type="caution">
    <text evidence="1">The sequence shown here is derived from an EMBL/GenBank/DDBJ whole genome shotgun (WGS) entry which is preliminary data.</text>
</comment>
<dbReference type="RefSeq" id="WP_279589084.1">
    <property type="nucleotide sequence ID" value="NZ_JAASQR010000001.1"/>
</dbReference>
<dbReference type="EMBL" id="JAASQR010000001">
    <property type="protein sequence ID" value="NIJ15207.1"/>
    <property type="molecule type" value="Genomic_DNA"/>
</dbReference>
<reference evidence="1 2" key="1">
    <citation type="submission" date="2020-03" db="EMBL/GenBank/DDBJ databases">
        <title>Genomic Encyclopedia of Type Strains, Phase IV (KMG-IV): sequencing the most valuable type-strain genomes for metagenomic binning, comparative biology and taxonomic classification.</title>
        <authorList>
            <person name="Goeker M."/>
        </authorList>
    </citation>
    <scope>NUCLEOTIDE SEQUENCE [LARGE SCALE GENOMIC DNA]</scope>
    <source>
        <strain evidence="1 2">DSM 21299</strain>
    </source>
</reference>
<dbReference type="AlphaFoldDB" id="A0A846LZ96"/>
<dbReference type="Proteomes" id="UP000576821">
    <property type="component" value="Unassembled WGS sequence"/>
</dbReference>
<accession>A0A846LZ96</accession>